<reference evidence="3" key="1">
    <citation type="submission" date="2015-07" db="EMBL/GenBank/DDBJ databases">
        <title>Genome sequencing of Sunxiuqinia dokdonensis strain SK.</title>
        <authorList>
            <person name="Ahn S."/>
            <person name="Kim B.-C."/>
        </authorList>
    </citation>
    <scope>NUCLEOTIDE SEQUENCE [LARGE SCALE GENOMIC DNA]</scope>
    <source>
        <strain evidence="3">SK</strain>
    </source>
</reference>
<evidence type="ECO:0000313" key="3">
    <source>
        <dbReference type="Proteomes" id="UP000036958"/>
    </source>
</evidence>
<proteinExistence type="predicted"/>
<dbReference type="EMBL" id="LGIA01000018">
    <property type="protein sequence ID" value="KOH46817.1"/>
    <property type="molecule type" value="Genomic_DNA"/>
</dbReference>
<dbReference type="InterPro" id="IPR011335">
    <property type="entry name" value="Restrct_endonuc-II-like"/>
</dbReference>
<evidence type="ECO:0000259" key="1">
    <source>
        <dbReference type="Pfam" id="PF12705"/>
    </source>
</evidence>
<dbReference type="PATRIC" id="fig|1409788.3.peg.416"/>
<dbReference type="InterPro" id="IPR011604">
    <property type="entry name" value="PDDEXK-like_dom_sf"/>
</dbReference>
<protein>
    <recommendedName>
        <fullName evidence="1">PD-(D/E)XK endonuclease-like domain-containing protein</fullName>
    </recommendedName>
</protein>
<organism evidence="2 3">
    <name type="scientific">Sunxiuqinia dokdonensis</name>
    <dbReference type="NCBI Taxonomy" id="1409788"/>
    <lineage>
        <taxon>Bacteria</taxon>
        <taxon>Pseudomonadati</taxon>
        <taxon>Bacteroidota</taxon>
        <taxon>Bacteroidia</taxon>
        <taxon>Marinilabiliales</taxon>
        <taxon>Prolixibacteraceae</taxon>
        <taxon>Sunxiuqinia</taxon>
    </lineage>
</organism>
<dbReference type="Proteomes" id="UP000036958">
    <property type="component" value="Unassembled WGS sequence"/>
</dbReference>
<sequence>MTPFLTQVARYLYSTYGSDLHQISLVFPSRRASVFFHAYLNELVKSPIIGPEAITIDELVSRMSGMQISDQISLILHLHRVYAAETGHDESLDDFFFWGEILLNDFNDIDKYQLDATDLFRNIKDIKEVETRFDYLTAEQKKAIEAFWGNMGRTEGSVNREKFMAVWNKLPAIYQRFRAELLQQNLGYTGLVYRQLVDALTEGEQNLPDGGPFVFIGFNALNRCENTLFRRFQAAEKSLFFWDYDDQFLNDPAQEAGLFIRRNRVEFPSPADFVLDDGAQKKQTISVVSVPGQVAQAQIIHDSALFQKEIKASRFDDTALVLSDENLLVPVISSAGARFRQINITMGYALQNTPVYSLFSLLIDLQKNSRKLNGEPAFYHRPVLALLKHQLIASDETKGLVSEIRSKNKIHVAQSDLSRNALLELIFSVQANWKTFADYLMEIIRHLGLRFSGGEEDPARLDGEYLYQAYLSIQRLMDTLDELAGPKISLPLFFRLLIQHLQRVSIPFEGEPLTGLQVMGFLETRLLDFKKVVLFSVNEGKMPKSTPVHSFIPYHLRKAFGLPAYEEHDAMYAYYFYRLLHRAEEVVLVYNSATDGLNSGEMSRYLFQLKYDSEAKPKEYYFDFNFKSSGNRPIAIPATAAHQEKLLRNYTTRKLSPSALNTYLDCKLKFYFKHIAFIKESDDVLEDVDPRLFGNLFHYAMELLYRDFVGKEVQKDHLKALLVNKAKLEQVIRAAFAKEYYKDKELNEVRISGKNILVKDHLETYLNQLLMNDLAFAPFKVIALEGQYESAFDVAAGNGKQQILLGGTIDRIDETPQGIRIIDYKTGRHLSLSFKDVAQFYERDGSNRPKEIFQTLVYSEIFRRSTGAGDLLPTIYKIDDFFHDEFHPEVIFQGHPLNYRDVEGDFRLSLEELLNEMFSVGQVYNQTEDDRKCRMCPYNVICRRT</sequence>
<dbReference type="AlphaFoldDB" id="A0A0L8VF76"/>
<comment type="caution">
    <text evidence="2">The sequence shown here is derived from an EMBL/GenBank/DDBJ whole genome shotgun (WGS) entry which is preliminary data.</text>
</comment>
<accession>A0A0L8VF76</accession>
<dbReference type="Pfam" id="PF12705">
    <property type="entry name" value="PDDEXK_1"/>
    <property type="match status" value="1"/>
</dbReference>
<dbReference type="SUPFAM" id="SSF52540">
    <property type="entry name" value="P-loop containing nucleoside triphosphate hydrolases"/>
    <property type="match status" value="1"/>
</dbReference>
<name>A0A0L8VF76_9BACT</name>
<evidence type="ECO:0000313" key="2">
    <source>
        <dbReference type="EMBL" id="KOH46817.1"/>
    </source>
</evidence>
<dbReference type="OrthoDB" id="9762792at2"/>
<keyword evidence="3" id="KW-1185">Reference proteome</keyword>
<dbReference type="RefSeq" id="WP_053179259.1">
    <property type="nucleotide sequence ID" value="NZ_LGIA01000018.1"/>
</dbReference>
<dbReference type="InterPro" id="IPR038726">
    <property type="entry name" value="PDDEXK_AddAB-type"/>
</dbReference>
<dbReference type="STRING" id="1409788.NC99_04030"/>
<dbReference type="InterPro" id="IPR027417">
    <property type="entry name" value="P-loop_NTPase"/>
</dbReference>
<gene>
    <name evidence="2" type="ORF">NC99_04030</name>
</gene>
<dbReference type="SUPFAM" id="SSF52980">
    <property type="entry name" value="Restriction endonuclease-like"/>
    <property type="match status" value="1"/>
</dbReference>
<dbReference type="Gene3D" id="3.90.320.10">
    <property type="match status" value="1"/>
</dbReference>
<feature type="domain" description="PD-(D/E)XK endonuclease-like" evidence="1">
    <location>
        <begin position="655"/>
        <end position="943"/>
    </location>
</feature>